<gene>
    <name evidence="2" type="ordered locus">MTR_3g073900</name>
</gene>
<dbReference type="EMBL" id="CM001219">
    <property type="protein sequence ID" value="KEH34881.1"/>
    <property type="molecule type" value="Genomic_DNA"/>
</dbReference>
<reference evidence="2 4" key="1">
    <citation type="journal article" date="2011" name="Nature">
        <title>The Medicago genome provides insight into the evolution of rhizobial symbioses.</title>
        <authorList>
            <person name="Young N.D."/>
            <person name="Debelle F."/>
            <person name="Oldroyd G.E."/>
            <person name="Geurts R."/>
            <person name="Cannon S.B."/>
            <person name="Udvardi M.K."/>
            <person name="Benedito V.A."/>
            <person name="Mayer K.F."/>
            <person name="Gouzy J."/>
            <person name="Schoof H."/>
            <person name="Van de Peer Y."/>
            <person name="Proost S."/>
            <person name="Cook D.R."/>
            <person name="Meyers B.C."/>
            <person name="Spannagl M."/>
            <person name="Cheung F."/>
            <person name="De Mita S."/>
            <person name="Krishnakumar V."/>
            <person name="Gundlach H."/>
            <person name="Zhou S."/>
            <person name="Mudge J."/>
            <person name="Bharti A.K."/>
            <person name="Murray J.D."/>
            <person name="Naoumkina M.A."/>
            <person name="Rosen B."/>
            <person name="Silverstein K.A."/>
            <person name="Tang H."/>
            <person name="Rombauts S."/>
            <person name="Zhao P.X."/>
            <person name="Zhou P."/>
            <person name="Barbe V."/>
            <person name="Bardou P."/>
            <person name="Bechner M."/>
            <person name="Bellec A."/>
            <person name="Berger A."/>
            <person name="Berges H."/>
            <person name="Bidwell S."/>
            <person name="Bisseling T."/>
            <person name="Choisne N."/>
            <person name="Couloux A."/>
            <person name="Denny R."/>
            <person name="Deshpande S."/>
            <person name="Dai X."/>
            <person name="Doyle J.J."/>
            <person name="Dudez A.M."/>
            <person name="Farmer A.D."/>
            <person name="Fouteau S."/>
            <person name="Franken C."/>
            <person name="Gibelin C."/>
            <person name="Gish J."/>
            <person name="Goldstein S."/>
            <person name="Gonzalez A.J."/>
            <person name="Green P.J."/>
            <person name="Hallab A."/>
            <person name="Hartog M."/>
            <person name="Hua A."/>
            <person name="Humphray S.J."/>
            <person name="Jeong D.H."/>
            <person name="Jing Y."/>
            <person name="Jocker A."/>
            <person name="Kenton S.M."/>
            <person name="Kim D.J."/>
            <person name="Klee K."/>
            <person name="Lai H."/>
            <person name="Lang C."/>
            <person name="Lin S."/>
            <person name="Macmil S.L."/>
            <person name="Magdelenat G."/>
            <person name="Matthews L."/>
            <person name="McCorrison J."/>
            <person name="Monaghan E.L."/>
            <person name="Mun J.H."/>
            <person name="Najar F.Z."/>
            <person name="Nicholson C."/>
            <person name="Noirot C."/>
            <person name="O'Bleness M."/>
            <person name="Paule C.R."/>
            <person name="Poulain J."/>
            <person name="Prion F."/>
            <person name="Qin B."/>
            <person name="Qu C."/>
            <person name="Retzel E.F."/>
            <person name="Riddle C."/>
            <person name="Sallet E."/>
            <person name="Samain S."/>
            <person name="Samson N."/>
            <person name="Sanders I."/>
            <person name="Saurat O."/>
            <person name="Scarpelli C."/>
            <person name="Schiex T."/>
            <person name="Segurens B."/>
            <person name="Severin A.J."/>
            <person name="Sherrier D.J."/>
            <person name="Shi R."/>
            <person name="Sims S."/>
            <person name="Singer S.R."/>
            <person name="Sinharoy S."/>
            <person name="Sterck L."/>
            <person name="Viollet A."/>
            <person name="Wang B.B."/>
            <person name="Wang K."/>
            <person name="Wang M."/>
            <person name="Wang X."/>
            <person name="Warfsmann J."/>
            <person name="Weissenbach J."/>
            <person name="White D.D."/>
            <person name="White J.D."/>
            <person name="Wiley G.B."/>
            <person name="Wincker P."/>
            <person name="Xing Y."/>
            <person name="Yang L."/>
            <person name="Yao Z."/>
            <person name="Ying F."/>
            <person name="Zhai J."/>
            <person name="Zhou L."/>
            <person name="Zuber A."/>
            <person name="Denarie J."/>
            <person name="Dixon R.A."/>
            <person name="May G.D."/>
            <person name="Schwartz D.C."/>
            <person name="Rogers J."/>
            <person name="Quetier F."/>
            <person name="Town C.D."/>
            <person name="Roe B.A."/>
        </authorList>
    </citation>
    <scope>NUCLEOTIDE SEQUENCE [LARGE SCALE GENOMIC DNA]</scope>
    <source>
        <strain evidence="2">A17</strain>
        <strain evidence="3 4">cv. Jemalong A17</strain>
    </source>
</reference>
<dbReference type="Proteomes" id="UP000002051">
    <property type="component" value="Chromosome 3"/>
</dbReference>
<sequence>MALVDNDFKPARLQTTKSMRLECNLFMLVGAGSMSIPAKWTSAKFFFFFLI</sequence>
<dbReference type="PaxDb" id="3880-AES85935"/>
<feature type="transmembrane region" description="Helical" evidence="1">
    <location>
        <begin position="21"/>
        <end position="40"/>
    </location>
</feature>
<dbReference type="AlphaFoldDB" id="G8A397"/>
<organism evidence="3">
    <name type="scientific">Medicago truncatula</name>
    <name type="common">Barrel medic</name>
    <name type="synonym">Medicago tribuloides</name>
    <dbReference type="NCBI Taxonomy" id="3880"/>
    <lineage>
        <taxon>Eukaryota</taxon>
        <taxon>Viridiplantae</taxon>
        <taxon>Streptophyta</taxon>
        <taxon>Embryophyta</taxon>
        <taxon>Tracheophyta</taxon>
        <taxon>Spermatophyta</taxon>
        <taxon>Magnoliopsida</taxon>
        <taxon>eudicotyledons</taxon>
        <taxon>Gunneridae</taxon>
        <taxon>Pentapetalae</taxon>
        <taxon>rosids</taxon>
        <taxon>fabids</taxon>
        <taxon>Fabales</taxon>
        <taxon>Fabaceae</taxon>
        <taxon>Papilionoideae</taxon>
        <taxon>50 kb inversion clade</taxon>
        <taxon>NPAAA clade</taxon>
        <taxon>Hologalegina</taxon>
        <taxon>IRL clade</taxon>
        <taxon>Trifolieae</taxon>
        <taxon>Medicago</taxon>
    </lineage>
</organism>
<dbReference type="HOGENOM" id="CLU_3109409_0_0_1"/>
<evidence type="ECO:0000313" key="3">
    <source>
        <dbReference type="EnsemblPlants" id="KEH34881"/>
    </source>
</evidence>
<evidence type="ECO:0000256" key="1">
    <source>
        <dbReference type="SAM" id="Phobius"/>
    </source>
</evidence>
<protein>
    <submittedName>
        <fullName evidence="2">Transmembrane protein, putative</fullName>
    </submittedName>
</protein>
<keyword evidence="1 2" id="KW-0812">Transmembrane</keyword>
<evidence type="ECO:0000313" key="2">
    <source>
        <dbReference type="EMBL" id="KEH34881.1"/>
    </source>
</evidence>
<dbReference type="EnsemblPlants" id="KEH34881">
    <property type="protein sequence ID" value="KEH34881"/>
    <property type="gene ID" value="MTR_3g073900"/>
</dbReference>
<proteinExistence type="predicted"/>
<keyword evidence="1" id="KW-1133">Transmembrane helix</keyword>
<accession>G8A397</accession>
<reference evidence="2 4" key="2">
    <citation type="journal article" date="2014" name="BMC Genomics">
        <title>An improved genome release (version Mt4.0) for the model legume Medicago truncatula.</title>
        <authorList>
            <person name="Tang H."/>
            <person name="Krishnakumar V."/>
            <person name="Bidwell S."/>
            <person name="Rosen B."/>
            <person name="Chan A."/>
            <person name="Zhou S."/>
            <person name="Gentzbittel L."/>
            <person name="Childs K.L."/>
            <person name="Yandell M."/>
            <person name="Gundlach H."/>
            <person name="Mayer K.F."/>
            <person name="Schwartz D.C."/>
            <person name="Town C.D."/>
        </authorList>
    </citation>
    <scope>GENOME REANNOTATION</scope>
    <source>
        <strain evidence="2">A17</strain>
        <strain evidence="3 4">cv. Jemalong A17</strain>
    </source>
</reference>
<reference evidence="3" key="3">
    <citation type="submission" date="2015-04" db="UniProtKB">
        <authorList>
            <consortium name="EnsemblPlants"/>
        </authorList>
    </citation>
    <scope>IDENTIFICATION</scope>
    <source>
        <strain evidence="3">cv. Jemalong A17</strain>
    </source>
</reference>
<keyword evidence="1" id="KW-0472">Membrane</keyword>
<name>G8A397_MEDTR</name>
<evidence type="ECO:0000313" key="4">
    <source>
        <dbReference type="Proteomes" id="UP000002051"/>
    </source>
</evidence>
<keyword evidence="4" id="KW-1185">Reference proteome</keyword>